<accession>A0A7J0G7G3</accession>
<evidence type="ECO:0000256" key="1">
    <source>
        <dbReference type="SAM" id="Phobius"/>
    </source>
</evidence>
<dbReference type="InterPro" id="IPR036691">
    <property type="entry name" value="Endo/exonu/phosph_ase_sf"/>
</dbReference>
<dbReference type="Proteomes" id="UP000585474">
    <property type="component" value="Unassembled WGS sequence"/>
</dbReference>
<comment type="caution">
    <text evidence="3">The sequence shown here is derived from an EMBL/GenBank/DDBJ whole genome shotgun (WGS) entry which is preliminary data.</text>
</comment>
<dbReference type="AlphaFoldDB" id="A0A7J0G7G3"/>
<dbReference type="PANTHER" id="PTHR46890">
    <property type="entry name" value="NON-LTR RETROLELEMENT REVERSE TRANSCRIPTASE-LIKE PROTEIN-RELATED"/>
    <property type="match status" value="1"/>
</dbReference>
<organism evidence="3 4">
    <name type="scientific">Actinidia rufa</name>
    <dbReference type="NCBI Taxonomy" id="165716"/>
    <lineage>
        <taxon>Eukaryota</taxon>
        <taxon>Viridiplantae</taxon>
        <taxon>Streptophyta</taxon>
        <taxon>Embryophyta</taxon>
        <taxon>Tracheophyta</taxon>
        <taxon>Spermatophyta</taxon>
        <taxon>Magnoliopsida</taxon>
        <taxon>eudicotyledons</taxon>
        <taxon>Gunneridae</taxon>
        <taxon>Pentapetalae</taxon>
        <taxon>asterids</taxon>
        <taxon>Ericales</taxon>
        <taxon>Actinidiaceae</taxon>
        <taxon>Actinidia</taxon>
    </lineage>
</organism>
<keyword evidence="1" id="KW-0472">Membrane</keyword>
<dbReference type="InterPro" id="IPR000477">
    <property type="entry name" value="RT_dom"/>
</dbReference>
<dbReference type="CDD" id="cd01650">
    <property type="entry name" value="RT_nLTR_like"/>
    <property type="match status" value="1"/>
</dbReference>
<evidence type="ECO:0000313" key="4">
    <source>
        <dbReference type="Proteomes" id="UP000585474"/>
    </source>
</evidence>
<evidence type="ECO:0000313" key="3">
    <source>
        <dbReference type="EMBL" id="GFZ06736.1"/>
    </source>
</evidence>
<evidence type="ECO:0000259" key="2">
    <source>
        <dbReference type="Pfam" id="PF00078"/>
    </source>
</evidence>
<sequence length="525" mass="58818">MKLRTSSSVHCSNLGLADTPFSGAFLTWTNNTTWCKLDRALVNNNWIMEGLRAHANFDFPGKLSDHSPCIVSLFESSAQGPKPFTFFNMWALHEDFQAAGEDKLCEIQQQLHDNPSNTLLQEQLVESKVSALRLAEAERSFCSQLAKVKFLKENPPPSIRSIIHSWIFIRVFLAQVLPDQLDNPTLLDGEQLLKQINHSIIALVPKNKSASRVEDYRPIACCNVSYKVISTILAARLAPVMTKLNDPAQFAFVQGRAIVENVFLVQELIKRYGWSRIFPRCTLKVDLRKAFDIINWNFMKDVLKGLGFPSLFVEWIMQCVTTTSYSLSINGSLHGFFKGKQGVRQGDLISSFPFVLCLEYLSRSLKDLKDNGDFNYHPMWLKMSLQKSSIYATGMALSYAGRCKLIRSVLQGVECFWLSSLPILVGAAKIKVDQCVINGKFNSKAAYEFFRPRKLPLTWPNLFLLLLHAALVVGSIAAVILLVFKGLLLLDFAVAAPVMTQSSAFSSVCNSLLLFVSFAVEMDGC</sequence>
<dbReference type="InterPro" id="IPR043502">
    <property type="entry name" value="DNA/RNA_pol_sf"/>
</dbReference>
<dbReference type="PANTHER" id="PTHR46890:SF48">
    <property type="entry name" value="RNA-DIRECTED DNA POLYMERASE"/>
    <property type="match status" value="1"/>
</dbReference>
<keyword evidence="4" id="KW-1185">Reference proteome</keyword>
<gene>
    <name evidence="3" type="ORF">Acr_18g0009060</name>
</gene>
<dbReference type="InterPro" id="IPR052343">
    <property type="entry name" value="Retrotransposon-Effector_Assoc"/>
</dbReference>
<dbReference type="OrthoDB" id="1938625at2759"/>
<protein>
    <recommendedName>
        <fullName evidence="2">Reverse transcriptase domain-containing protein</fullName>
    </recommendedName>
</protein>
<reference evidence="3 4" key="1">
    <citation type="submission" date="2019-07" db="EMBL/GenBank/DDBJ databases">
        <title>De Novo Assembly of kiwifruit Actinidia rufa.</title>
        <authorList>
            <person name="Sugita-Konishi S."/>
            <person name="Sato K."/>
            <person name="Mori E."/>
            <person name="Abe Y."/>
            <person name="Kisaki G."/>
            <person name="Hamano K."/>
            <person name="Suezawa K."/>
            <person name="Otani M."/>
            <person name="Fukuda T."/>
            <person name="Manabe T."/>
            <person name="Gomi K."/>
            <person name="Tabuchi M."/>
            <person name="Akimitsu K."/>
            <person name="Kataoka I."/>
        </authorList>
    </citation>
    <scope>NUCLEOTIDE SEQUENCE [LARGE SCALE GENOMIC DNA]</scope>
    <source>
        <strain evidence="4">cv. Fuchu</strain>
    </source>
</reference>
<feature type="transmembrane region" description="Helical" evidence="1">
    <location>
        <begin position="504"/>
        <end position="520"/>
    </location>
</feature>
<keyword evidence="1" id="KW-0812">Transmembrane</keyword>
<keyword evidence="1" id="KW-1133">Transmembrane helix</keyword>
<dbReference type="SUPFAM" id="SSF56672">
    <property type="entry name" value="DNA/RNA polymerases"/>
    <property type="match status" value="1"/>
</dbReference>
<dbReference type="EMBL" id="BJWL01000018">
    <property type="protein sequence ID" value="GFZ06736.1"/>
    <property type="molecule type" value="Genomic_DNA"/>
</dbReference>
<name>A0A7J0G7G3_9ERIC</name>
<proteinExistence type="predicted"/>
<dbReference type="SUPFAM" id="SSF56219">
    <property type="entry name" value="DNase I-like"/>
    <property type="match status" value="1"/>
</dbReference>
<dbReference type="Pfam" id="PF00078">
    <property type="entry name" value="RVT_1"/>
    <property type="match status" value="1"/>
</dbReference>
<feature type="transmembrane region" description="Helical" evidence="1">
    <location>
        <begin position="462"/>
        <end position="484"/>
    </location>
</feature>
<feature type="domain" description="Reverse transcriptase" evidence="2">
    <location>
        <begin position="205"/>
        <end position="367"/>
    </location>
</feature>